<name>A0A8J6NLG2_9CHLR</name>
<organism evidence="2 3">
    <name type="scientific">Candidatus Desulfolinea nitratireducens</name>
    <dbReference type="NCBI Taxonomy" id="2841698"/>
    <lineage>
        <taxon>Bacteria</taxon>
        <taxon>Bacillati</taxon>
        <taxon>Chloroflexota</taxon>
        <taxon>Anaerolineae</taxon>
        <taxon>Anaerolineales</taxon>
        <taxon>Anaerolineales incertae sedis</taxon>
        <taxon>Candidatus Desulfolinea</taxon>
    </lineage>
</organism>
<feature type="domain" description="DinB-like" evidence="1">
    <location>
        <begin position="12"/>
        <end position="145"/>
    </location>
</feature>
<dbReference type="EMBL" id="JACNJN010000119">
    <property type="protein sequence ID" value="MBC8335659.1"/>
    <property type="molecule type" value="Genomic_DNA"/>
</dbReference>
<gene>
    <name evidence="2" type="ORF">H8E29_10360</name>
</gene>
<dbReference type="SUPFAM" id="SSF109854">
    <property type="entry name" value="DinB/YfiT-like putative metalloenzymes"/>
    <property type="match status" value="1"/>
</dbReference>
<dbReference type="Proteomes" id="UP000614469">
    <property type="component" value="Unassembled WGS sequence"/>
</dbReference>
<accession>A0A8J6NLG2</accession>
<proteinExistence type="predicted"/>
<evidence type="ECO:0000313" key="2">
    <source>
        <dbReference type="EMBL" id="MBC8335659.1"/>
    </source>
</evidence>
<evidence type="ECO:0000259" key="1">
    <source>
        <dbReference type="Pfam" id="PF12867"/>
    </source>
</evidence>
<dbReference type="AlphaFoldDB" id="A0A8J6NLG2"/>
<protein>
    <submittedName>
        <fullName evidence="2">DinB family protein</fullName>
    </submittedName>
</protein>
<dbReference type="InterPro" id="IPR034660">
    <property type="entry name" value="DinB/YfiT-like"/>
</dbReference>
<comment type="caution">
    <text evidence="2">The sequence shown here is derived from an EMBL/GenBank/DDBJ whole genome shotgun (WGS) entry which is preliminary data.</text>
</comment>
<evidence type="ECO:0000313" key="3">
    <source>
        <dbReference type="Proteomes" id="UP000614469"/>
    </source>
</evidence>
<dbReference type="InterPro" id="IPR024775">
    <property type="entry name" value="DinB-like"/>
</dbReference>
<reference evidence="2 3" key="1">
    <citation type="submission" date="2020-08" db="EMBL/GenBank/DDBJ databases">
        <title>Bridging the membrane lipid divide: bacteria of the FCB group superphylum have the potential to synthesize archaeal ether lipids.</title>
        <authorList>
            <person name="Villanueva L."/>
            <person name="Von Meijenfeldt F.A.B."/>
            <person name="Westbye A.B."/>
            <person name="Yadav S."/>
            <person name="Hopmans E.C."/>
            <person name="Dutilh B.E."/>
            <person name="Sinninghe Damste J.S."/>
        </authorList>
    </citation>
    <scope>NUCLEOTIDE SEQUENCE [LARGE SCALE GENOMIC DNA]</scope>
    <source>
        <strain evidence="2">NIOZ-UU36</strain>
    </source>
</reference>
<dbReference type="Pfam" id="PF12867">
    <property type="entry name" value="DinB_2"/>
    <property type="match status" value="1"/>
</dbReference>
<dbReference type="Gene3D" id="1.20.120.450">
    <property type="entry name" value="dinb family like domain"/>
    <property type="match status" value="1"/>
</dbReference>
<sequence>MKGSPGKMMAAAERYRAACHAVSDDKAPLEEGGWNLHQLTSHTRDVEIYVYGARMRRTVEEENPEFQDFDAEAWMAENYDPNEPFADLLDNFMSSVQKAVDWLDALPSGSWDRESRHEMAKGSVFTLRDWVERDIAHIEEHLETIEKANN</sequence>